<name>A0ABU3TKT4_9BACT</name>
<gene>
    <name evidence="1" type="ORF">ROI90_16395</name>
</gene>
<protein>
    <submittedName>
        <fullName evidence="1">Uncharacterized protein</fullName>
    </submittedName>
</protein>
<keyword evidence="2" id="KW-1185">Reference proteome</keyword>
<dbReference type="EMBL" id="JAWDJT010000012">
    <property type="protein sequence ID" value="MDU0371986.1"/>
    <property type="molecule type" value="Genomic_DNA"/>
</dbReference>
<dbReference type="RefSeq" id="WP_315999444.1">
    <property type="nucleotide sequence ID" value="NZ_JAWDJT010000012.1"/>
</dbReference>
<organism evidence="1 2">
    <name type="scientific">Hymenobacter endophyticus</name>
    <dbReference type="NCBI Taxonomy" id="3076335"/>
    <lineage>
        <taxon>Bacteria</taxon>
        <taxon>Pseudomonadati</taxon>
        <taxon>Bacteroidota</taxon>
        <taxon>Cytophagia</taxon>
        <taxon>Cytophagales</taxon>
        <taxon>Hymenobacteraceae</taxon>
        <taxon>Hymenobacter</taxon>
    </lineage>
</organism>
<sequence length="128" mass="13633">MTASSRLAQTYFPVAAAAMQEAATFLLASHPATRASFPPGGGPMLLNMLLGFFSFPVEHIIDVLERGARTYPASPLAKTQILCSGFRKGAHRQTQLVVLTATQSLQAAHAVTPDAPAMARLTQLFNAH</sequence>
<comment type="caution">
    <text evidence="1">The sequence shown here is derived from an EMBL/GenBank/DDBJ whole genome shotgun (WGS) entry which is preliminary data.</text>
</comment>
<reference evidence="1 2" key="1">
    <citation type="submission" date="2023-10" db="EMBL/GenBank/DDBJ databases">
        <title>Hymenobacter endophyticus sp. nov., an isolate from the leaf tissues of wheat.</title>
        <authorList>
            <person name="Dai Y."/>
        </authorList>
    </citation>
    <scope>NUCLEOTIDE SEQUENCE [LARGE SCALE GENOMIC DNA]</scope>
    <source>
        <strain evidence="1 2">ZK17L-C2</strain>
    </source>
</reference>
<proteinExistence type="predicted"/>
<accession>A0ABU3TKT4</accession>
<evidence type="ECO:0000313" key="2">
    <source>
        <dbReference type="Proteomes" id="UP001250698"/>
    </source>
</evidence>
<dbReference type="Proteomes" id="UP001250698">
    <property type="component" value="Unassembled WGS sequence"/>
</dbReference>
<evidence type="ECO:0000313" key="1">
    <source>
        <dbReference type="EMBL" id="MDU0371986.1"/>
    </source>
</evidence>